<dbReference type="EMBL" id="APBN01000011">
    <property type="protein sequence ID" value="EMT50909.1"/>
    <property type="molecule type" value="Genomic_DNA"/>
</dbReference>
<dbReference type="InterPro" id="IPR009057">
    <property type="entry name" value="Homeodomain-like_sf"/>
</dbReference>
<dbReference type="PANTHER" id="PTHR47893">
    <property type="entry name" value="REGULATORY PROTEIN PCHR"/>
    <property type="match status" value="1"/>
</dbReference>
<feature type="domain" description="HTH araC/xylS-type" evidence="4">
    <location>
        <begin position="219"/>
        <end position="317"/>
    </location>
</feature>
<evidence type="ECO:0000256" key="1">
    <source>
        <dbReference type="ARBA" id="ARBA00023015"/>
    </source>
</evidence>
<dbReference type="AlphaFoldDB" id="M8D3S2"/>
<keyword evidence="6" id="KW-1185">Reference proteome</keyword>
<reference evidence="5 6" key="1">
    <citation type="submission" date="2013-03" db="EMBL/GenBank/DDBJ databases">
        <title>Assembly of a new bacterial strain Brevibacillus borstelensis AK1.</title>
        <authorList>
            <person name="Rajan I."/>
            <person name="PoliReddy D."/>
            <person name="Sugumar T."/>
            <person name="Rathinam K."/>
            <person name="Alqarawi S."/>
            <person name="Khalil A.B."/>
            <person name="Sivakumar N."/>
        </authorList>
    </citation>
    <scope>NUCLEOTIDE SEQUENCE [LARGE SCALE GENOMIC DNA]</scope>
    <source>
        <strain evidence="5 6">AK1</strain>
    </source>
</reference>
<dbReference type="Pfam" id="PF12833">
    <property type="entry name" value="HTH_18"/>
    <property type="match status" value="1"/>
</dbReference>
<dbReference type="PANTHER" id="PTHR47893:SF1">
    <property type="entry name" value="REGULATORY PROTEIN PCHR"/>
    <property type="match status" value="1"/>
</dbReference>
<dbReference type="InterPro" id="IPR018062">
    <property type="entry name" value="HTH_AraC-typ_CS"/>
</dbReference>
<dbReference type="PATRIC" id="fig|1300222.3.peg.4188"/>
<dbReference type="RefSeq" id="WP_003390435.1">
    <property type="nucleotide sequence ID" value="NZ_APBN01000011.1"/>
</dbReference>
<comment type="caution">
    <text evidence="5">The sequence shown here is derived from an EMBL/GenBank/DDBJ whole genome shotgun (WGS) entry which is preliminary data.</text>
</comment>
<evidence type="ECO:0000256" key="2">
    <source>
        <dbReference type="ARBA" id="ARBA00023125"/>
    </source>
</evidence>
<dbReference type="InterPro" id="IPR018060">
    <property type="entry name" value="HTH_AraC"/>
</dbReference>
<dbReference type="InterPro" id="IPR020449">
    <property type="entry name" value="Tscrpt_reg_AraC-type_HTH"/>
</dbReference>
<dbReference type="SMART" id="SM00342">
    <property type="entry name" value="HTH_ARAC"/>
    <property type="match status" value="1"/>
</dbReference>
<organism evidence="5 6">
    <name type="scientific">Brevibacillus borstelensis AK1</name>
    <dbReference type="NCBI Taxonomy" id="1300222"/>
    <lineage>
        <taxon>Bacteria</taxon>
        <taxon>Bacillati</taxon>
        <taxon>Bacillota</taxon>
        <taxon>Bacilli</taxon>
        <taxon>Bacillales</taxon>
        <taxon>Paenibacillaceae</taxon>
        <taxon>Brevibacillus</taxon>
    </lineage>
</organism>
<dbReference type="SUPFAM" id="SSF46689">
    <property type="entry name" value="Homeodomain-like"/>
    <property type="match status" value="1"/>
</dbReference>
<dbReference type="STRING" id="1300222.I532_19926"/>
<protein>
    <submittedName>
        <fullName evidence="5">Transcriptional regulator, AraC family protein</fullName>
    </submittedName>
</protein>
<accession>M8D3S2</accession>
<dbReference type="OrthoDB" id="9782503at2"/>
<dbReference type="GO" id="GO:0043565">
    <property type="term" value="F:sequence-specific DNA binding"/>
    <property type="evidence" value="ECO:0007669"/>
    <property type="project" value="InterPro"/>
</dbReference>
<dbReference type="Gene3D" id="1.10.10.60">
    <property type="entry name" value="Homeodomain-like"/>
    <property type="match status" value="1"/>
</dbReference>
<dbReference type="InterPro" id="IPR053142">
    <property type="entry name" value="PchR_regulatory_protein"/>
</dbReference>
<keyword evidence="1" id="KW-0805">Transcription regulation</keyword>
<dbReference type="GeneID" id="89499730"/>
<dbReference type="PROSITE" id="PS01124">
    <property type="entry name" value="HTH_ARAC_FAMILY_2"/>
    <property type="match status" value="1"/>
</dbReference>
<name>M8D3S2_9BACL</name>
<evidence type="ECO:0000259" key="4">
    <source>
        <dbReference type="PROSITE" id="PS01124"/>
    </source>
</evidence>
<evidence type="ECO:0000313" key="6">
    <source>
        <dbReference type="Proteomes" id="UP000012081"/>
    </source>
</evidence>
<dbReference type="PROSITE" id="PS00041">
    <property type="entry name" value="HTH_ARAC_FAMILY_1"/>
    <property type="match status" value="1"/>
</dbReference>
<keyword evidence="2" id="KW-0238">DNA-binding</keyword>
<gene>
    <name evidence="5" type="ORF">I532_19926</name>
</gene>
<proteinExistence type="predicted"/>
<evidence type="ECO:0000313" key="5">
    <source>
        <dbReference type="EMBL" id="EMT50909.1"/>
    </source>
</evidence>
<dbReference type="Proteomes" id="UP000012081">
    <property type="component" value="Unassembled WGS sequence"/>
</dbReference>
<sequence>MKLQLDTHDLGCMIEELSDVTVSPQPEQHFQSIPILGGAAQLQRILLRTGMEINLYEGSIHEPVTLDVGVRYPHLEIGYTLSGQGFWETAGSSRGYCLAPGVSHLIYIQDSKLRFELLPVERYVHLELRVDVRYFRELLPELSRISEKPSFCRQTAGSPHLSLIAEQIKQCPYSGKLQRMFLEGKAYELLVHHLDAAEKVEKRVRAESKLNAGDIQCLHYAREILTRTWREPPGLLELARLVGLNDYKLKLGFKQLFGTTVFGYVRGLRMSEARKLLEQGKANVSEAAVMVGYHNISHFASLFRKTFGYNPSEIARAKESGQG</sequence>
<evidence type="ECO:0000256" key="3">
    <source>
        <dbReference type="ARBA" id="ARBA00023163"/>
    </source>
</evidence>
<dbReference type="GO" id="GO:0003700">
    <property type="term" value="F:DNA-binding transcription factor activity"/>
    <property type="evidence" value="ECO:0007669"/>
    <property type="project" value="InterPro"/>
</dbReference>
<dbReference type="PRINTS" id="PR00032">
    <property type="entry name" value="HTHARAC"/>
</dbReference>
<keyword evidence="3" id="KW-0804">Transcription</keyword>